<dbReference type="EMBL" id="CP066167">
    <property type="protein sequence ID" value="QQD18520.1"/>
    <property type="molecule type" value="Genomic_DNA"/>
</dbReference>
<reference evidence="2 3" key="1">
    <citation type="submission" date="2020-12" db="EMBL/GenBank/DDBJ databases">
        <authorList>
            <person name="Shan Y."/>
        </authorList>
    </citation>
    <scope>NUCLEOTIDE SEQUENCE [LARGE SCALE GENOMIC DNA]</scope>
    <source>
        <strain evidence="3">csc3.9</strain>
    </source>
</reference>
<dbReference type="InterPro" id="IPR016195">
    <property type="entry name" value="Pol/histidinol_Pase-like"/>
</dbReference>
<name>A0A7T4R173_9GAMM</name>
<dbReference type="AlphaFoldDB" id="A0A7T4R173"/>
<gene>
    <name evidence="2" type="ORF">I6N98_01195</name>
</gene>
<proteinExistence type="predicted"/>
<evidence type="ECO:0000256" key="1">
    <source>
        <dbReference type="SAM" id="SignalP"/>
    </source>
</evidence>
<dbReference type="Gene3D" id="3.20.20.140">
    <property type="entry name" value="Metal-dependent hydrolases"/>
    <property type="match status" value="1"/>
</dbReference>
<organism evidence="2 3">
    <name type="scientific">Spongiibacter nanhainus</name>
    <dbReference type="NCBI Taxonomy" id="2794344"/>
    <lineage>
        <taxon>Bacteria</taxon>
        <taxon>Pseudomonadati</taxon>
        <taxon>Pseudomonadota</taxon>
        <taxon>Gammaproteobacteria</taxon>
        <taxon>Cellvibrionales</taxon>
        <taxon>Spongiibacteraceae</taxon>
        <taxon>Spongiibacter</taxon>
    </lineage>
</organism>
<sequence length="929" mass="101236">MMKKIILAAALSLTLPMALVGVQAQVAENASPEGVPATGMPATGVPAKGLAEFLTDEAKAAAQQKPSLLRATRIRADNLDSFPRSGPDAIAGIGDWWLSDGTLCAAISDVGHDAGIVSGGGTLIDLGYCDRADDQWTYANVLTGLAKETAIPVQQISANLDGEVAEIIAVGQGDGLRQTLTYRLREGGDALELDILLERVGDGSPLHMSGLFTLHSQRALTPFSLSSYNPTASLGFQQRDIDRHDTSSLLNGLMPADWNILVGATDYATEISYGVQLRSAELIKVNGSRLTLPRFLAVFPDYSLHGWMTRPLWFQSERLNMLSMLQNRFMDLREGERLSVKLHVRVGDRSEVAAITDQIYAGPKLRGYSDHRGVSFAVWDQDDRPVTQVRPAPDGSFDIRVPARATRLRITASTPWGEQRTRELTVADQRNDSGRWIFKERGSLALPSGVAMSLYVQGLGETPDPRFGDDLLGFSEGGHPLPPLSARNRIDLAGVDSDPAEVELPAGQYRVLVTRGLEYGVSEYLLTVVAGQQSQLPIVAPKRVWDAEGWRSADLHVHSGASFDSTLPFDERLRSFVAQGAEILVASEHNRIVDQRRVVEQMGLEGQVQVLVGSELTGLARAPGAPYTIGHSNVFPVKADPSAYAGGIPRIENRPLREVIAEVKARDPGSLFQLNHPRASKGIDRDLAFFDHLSIGRSYDPTQSLDSEPNLSLLEVDRESGARDIDFDMLEVLNGDDMAVYEQQRQDWFSLLNQGARRTATGNSDSHGLGRVVAAPRNYIYMPDSESLPVSQRGLVAALSEGRSFLTTGPLLQLTLRDRGRQRVGLGGTFKGGRGSLHVQIDAAPWVPVEALTVWLNGEIYRQLPTRRGDHVTVEVVADRDAYLVVEVRGKPSARYRALMPGLAPLALSNPIYIDADGNGKWEAPLNDW</sequence>
<protein>
    <submittedName>
        <fullName evidence="2">PHP domain-containing protein</fullName>
    </submittedName>
</protein>
<dbReference type="RefSeq" id="WP_198570011.1">
    <property type="nucleotide sequence ID" value="NZ_CP066167.1"/>
</dbReference>
<dbReference type="NCBIfam" id="NF038032">
    <property type="entry name" value="CehA_McbA_metalo"/>
    <property type="match status" value="1"/>
</dbReference>
<evidence type="ECO:0000313" key="2">
    <source>
        <dbReference type="EMBL" id="QQD18520.1"/>
    </source>
</evidence>
<dbReference type="Proteomes" id="UP000596063">
    <property type="component" value="Chromosome"/>
</dbReference>
<evidence type="ECO:0000313" key="3">
    <source>
        <dbReference type="Proteomes" id="UP000596063"/>
    </source>
</evidence>
<dbReference type="KEGG" id="snan:I6N98_01195"/>
<feature type="signal peptide" evidence="1">
    <location>
        <begin position="1"/>
        <end position="24"/>
    </location>
</feature>
<dbReference type="SUPFAM" id="SSF89550">
    <property type="entry name" value="PHP domain-like"/>
    <property type="match status" value="1"/>
</dbReference>
<keyword evidence="3" id="KW-1185">Reference proteome</keyword>
<accession>A0A7T4R173</accession>
<feature type="chain" id="PRO_5032945498" evidence="1">
    <location>
        <begin position="25"/>
        <end position="929"/>
    </location>
</feature>
<keyword evidence="1" id="KW-0732">Signal</keyword>